<dbReference type="InterPro" id="IPR036615">
    <property type="entry name" value="Mur_ligase_C_dom_sf"/>
</dbReference>
<dbReference type="PANTHER" id="PTHR43692">
    <property type="entry name" value="UDP-N-ACETYLMURAMOYLALANINE--D-GLUTAMATE LIGASE"/>
    <property type="match status" value="1"/>
</dbReference>
<dbReference type="GO" id="GO:0009252">
    <property type="term" value="P:peptidoglycan biosynthetic process"/>
    <property type="evidence" value="ECO:0007669"/>
    <property type="project" value="UniProtKB-UniRule"/>
</dbReference>
<dbReference type="EC" id="6.3.2.9" evidence="7"/>
<comment type="subcellular location">
    <subcellularLocation>
        <location evidence="1 7">Cytoplasm</location>
    </subcellularLocation>
</comment>
<sequence length="454" mass="48687">MPLCPLTATLAPEHDPGPSPSLLPARGDKAVVIGSGRSGRAAARLLARMGARVHLLEASADHLDDSVAAELAELNVTVELGAHRPEQFQDARFVIPSPGVPLRTIFSLMNLPVTAPLERAGGPCILAETELAFRCLQGEKVLAVTGTSGKTTTVHLMTAMLEAAGKKVCLAGNVGTPLSEYILSGGGAGVVVLEISSFQLQTCLRLHPHVAVLMNITPNHLDYHEDMAEYTAAKMRLFACQSGNDLALVPEEWQGTYREAGYRARVLAPRACGRFPQTRLLGPHNALNAEIAWQAVSPLGVSLEDARRAVADFSPLPHRLEQVAEKGGVLYVNDSKCTTLSSLETALKAMDRPVLLLCGGHFKGGDPHVLDDLIKEKVRCIAGFGDAREVFLPAWGGLVPMQWFATLKPAVHWLHEQARSGDVILLSPATASFDLYRGMAYRGADFKAIVGELQ</sequence>
<dbReference type="HAMAP" id="MF_00639">
    <property type="entry name" value="MurD"/>
    <property type="match status" value="1"/>
</dbReference>
<dbReference type="EMBL" id="DXHV01000080">
    <property type="protein sequence ID" value="HIW01413.1"/>
    <property type="molecule type" value="Genomic_DNA"/>
</dbReference>
<reference evidence="10" key="1">
    <citation type="journal article" date="2021" name="PeerJ">
        <title>Extensive microbial diversity within the chicken gut microbiome revealed by metagenomics and culture.</title>
        <authorList>
            <person name="Gilroy R."/>
            <person name="Ravi A."/>
            <person name="Getino M."/>
            <person name="Pursley I."/>
            <person name="Horton D.L."/>
            <person name="Alikhan N.F."/>
            <person name="Baker D."/>
            <person name="Gharbi K."/>
            <person name="Hall N."/>
            <person name="Watson M."/>
            <person name="Adriaenssens E.M."/>
            <person name="Foster-Nyarko E."/>
            <person name="Jarju S."/>
            <person name="Secka A."/>
            <person name="Antonio M."/>
            <person name="Oren A."/>
            <person name="Chaudhuri R.R."/>
            <person name="La Ragione R."/>
            <person name="Hildebrand F."/>
            <person name="Pallen M.J."/>
        </authorList>
    </citation>
    <scope>NUCLEOTIDE SEQUENCE</scope>
    <source>
        <strain evidence="10">ChiHecec2B26-446</strain>
    </source>
</reference>
<comment type="catalytic activity">
    <reaction evidence="7">
        <text>UDP-N-acetyl-alpha-D-muramoyl-L-alanine + D-glutamate + ATP = UDP-N-acetyl-alpha-D-muramoyl-L-alanyl-D-glutamate + ADP + phosphate + H(+)</text>
        <dbReference type="Rhea" id="RHEA:16429"/>
        <dbReference type="ChEBI" id="CHEBI:15378"/>
        <dbReference type="ChEBI" id="CHEBI:29986"/>
        <dbReference type="ChEBI" id="CHEBI:30616"/>
        <dbReference type="ChEBI" id="CHEBI:43474"/>
        <dbReference type="ChEBI" id="CHEBI:83898"/>
        <dbReference type="ChEBI" id="CHEBI:83900"/>
        <dbReference type="ChEBI" id="CHEBI:456216"/>
        <dbReference type="EC" id="6.3.2.9"/>
    </reaction>
</comment>
<comment type="pathway">
    <text evidence="2 7">Cell wall biogenesis; peptidoglycan biosynthesis.</text>
</comment>
<evidence type="ECO:0000256" key="4">
    <source>
        <dbReference type="ARBA" id="ARBA00022598"/>
    </source>
</evidence>
<dbReference type="Gene3D" id="3.90.190.20">
    <property type="entry name" value="Mur ligase, C-terminal domain"/>
    <property type="match status" value="1"/>
</dbReference>
<dbReference type="GO" id="GO:0005524">
    <property type="term" value="F:ATP binding"/>
    <property type="evidence" value="ECO:0007669"/>
    <property type="project" value="UniProtKB-UniRule"/>
</dbReference>
<feature type="region of interest" description="Disordered" evidence="8">
    <location>
        <begin position="1"/>
        <end position="23"/>
    </location>
</feature>
<dbReference type="InterPro" id="IPR036565">
    <property type="entry name" value="Mur-like_cat_sf"/>
</dbReference>
<dbReference type="GO" id="GO:0051301">
    <property type="term" value="P:cell division"/>
    <property type="evidence" value="ECO:0007669"/>
    <property type="project" value="UniProtKB-KW"/>
</dbReference>
<keyword evidence="3 7" id="KW-0963">Cytoplasm</keyword>
<name>A0A9D1TQ72_9BACT</name>
<keyword evidence="7" id="KW-0961">Cell wall biogenesis/degradation</keyword>
<accession>A0A9D1TQ72</accession>
<dbReference type="GO" id="GO:0071555">
    <property type="term" value="P:cell wall organization"/>
    <property type="evidence" value="ECO:0007669"/>
    <property type="project" value="UniProtKB-KW"/>
</dbReference>
<dbReference type="GO" id="GO:0005737">
    <property type="term" value="C:cytoplasm"/>
    <property type="evidence" value="ECO:0007669"/>
    <property type="project" value="UniProtKB-SubCell"/>
</dbReference>
<evidence type="ECO:0000259" key="9">
    <source>
        <dbReference type="Pfam" id="PF08245"/>
    </source>
</evidence>
<protein>
    <recommendedName>
        <fullName evidence="7">UDP-N-acetylmuramoylalanine--D-glutamate ligase</fullName>
        <ecNumber evidence="7">6.3.2.9</ecNumber>
    </recommendedName>
    <alternativeName>
        <fullName evidence="7">D-glutamic acid-adding enzyme</fullName>
    </alternativeName>
    <alternativeName>
        <fullName evidence="7">UDP-N-acetylmuramoyl-L-alanyl-D-glutamate synthetase</fullName>
    </alternativeName>
</protein>
<keyword evidence="7" id="KW-0132">Cell division</keyword>
<proteinExistence type="inferred from homology"/>
<keyword evidence="6 7" id="KW-0067">ATP-binding</keyword>
<dbReference type="SUPFAM" id="SSF51984">
    <property type="entry name" value="MurCD N-terminal domain"/>
    <property type="match status" value="1"/>
</dbReference>
<dbReference type="NCBIfam" id="TIGR01087">
    <property type="entry name" value="murD"/>
    <property type="match status" value="1"/>
</dbReference>
<dbReference type="Proteomes" id="UP000886752">
    <property type="component" value="Unassembled WGS sequence"/>
</dbReference>
<evidence type="ECO:0000313" key="11">
    <source>
        <dbReference type="Proteomes" id="UP000886752"/>
    </source>
</evidence>
<comment type="caution">
    <text evidence="10">The sequence shown here is derived from an EMBL/GenBank/DDBJ whole genome shotgun (WGS) entry which is preliminary data.</text>
</comment>
<reference evidence="10" key="2">
    <citation type="submission" date="2021-04" db="EMBL/GenBank/DDBJ databases">
        <authorList>
            <person name="Gilroy R."/>
        </authorList>
    </citation>
    <scope>NUCLEOTIDE SEQUENCE</scope>
    <source>
        <strain evidence="10">ChiHecec2B26-446</strain>
    </source>
</reference>
<organism evidence="10 11">
    <name type="scientific">Candidatus Desulfovibrio intestinipullorum</name>
    <dbReference type="NCBI Taxonomy" id="2838536"/>
    <lineage>
        <taxon>Bacteria</taxon>
        <taxon>Pseudomonadati</taxon>
        <taxon>Thermodesulfobacteriota</taxon>
        <taxon>Desulfovibrionia</taxon>
        <taxon>Desulfovibrionales</taxon>
        <taxon>Desulfovibrionaceae</taxon>
        <taxon>Desulfovibrio</taxon>
    </lineage>
</organism>
<gene>
    <name evidence="7 10" type="primary">murD</name>
    <name evidence="10" type="ORF">H9894_09560</name>
</gene>
<evidence type="ECO:0000256" key="1">
    <source>
        <dbReference type="ARBA" id="ARBA00004496"/>
    </source>
</evidence>
<evidence type="ECO:0000256" key="2">
    <source>
        <dbReference type="ARBA" id="ARBA00004752"/>
    </source>
</evidence>
<dbReference type="GO" id="GO:0008764">
    <property type="term" value="F:UDP-N-acetylmuramoylalanine-D-glutamate ligase activity"/>
    <property type="evidence" value="ECO:0007669"/>
    <property type="project" value="UniProtKB-UniRule"/>
</dbReference>
<dbReference type="Pfam" id="PF08245">
    <property type="entry name" value="Mur_ligase_M"/>
    <property type="match status" value="1"/>
</dbReference>
<dbReference type="PANTHER" id="PTHR43692:SF1">
    <property type="entry name" value="UDP-N-ACETYLMURAMOYLALANINE--D-GLUTAMATE LIGASE"/>
    <property type="match status" value="1"/>
</dbReference>
<keyword evidence="4 7" id="KW-0436">Ligase</keyword>
<evidence type="ECO:0000256" key="5">
    <source>
        <dbReference type="ARBA" id="ARBA00022741"/>
    </source>
</evidence>
<dbReference type="InterPro" id="IPR005762">
    <property type="entry name" value="MurD"/>
</dbReference>
<keyword evidence="7" id="KW-0133">Cell shape</keyword>
<evidence type="ECO:0000256" key="6">
    <source>
        <dbReference type="ARBA" id="ARBA00022840"/>
    </source>
</evidence>
<evidence type="ECO:0000313" key="10">
    <source>
        <dbReference type="EMBL" id="HIW01413.1"/>
    </source>
</evidence>
<keyword evidence="7" id="KW-0131">Cell cycle</keyword>
<dbReference type="InterPro" id="IPR013221">
    <property type="entry name" value="Mur_ligase_cen"/>
</dbReference>
<keyword evidence="5 7" id="KW-0547">Nucleotide-binding</keyword>
<dbReference type="Gene3D" id="3.40.1190.10">
    <property type="entry name" value="Mur-like, catalytic domain"/>
    <property type="match status" value="1"/>
</dbReference>
<feature type="domain" description="Mur ligase central" evidence="9">
    <location>
        <begin position="144"/>
        <end position="250"/>
    </location>
</feature>
<dbReference type="GO" id="GO:0008360">
    <property type="term" value="P:regulation of cell shape"/>
    <property type="evidence" value="ECO:0007669"/>
    <property type="project" value="UniProtKB-KW"/>
</dbReference>
<dbReference type="Gene3D" id="3.40.50.720">
    <property type="entry name" value="NAD(P)-binding Rossmann-like Domain"/>
    <property type="match status" value="1"/>
</dbReference>
<feature type="binding site" evidence="7">
    <location>
        <begin position="146"/>
        <end position="152"/>
    </location>
    <ligand>
        <name>ATP</name>
        <dbReference type="ChEBI" id="CHEBI:30616"/>
    </ligand>
</feature>
<evidence type="ECO:0000256" key="3">
    <source>
        <dbReference type="ARBA" id="ARBA00022490"/>
    </source>
</evidence>
<evidence type="ECO:0000256" key="7">
    <source>
        <dbReference type="HAMAP-Rule" id="MF_00639"/>
    </source>
</evidence>
<dbReference type="SUPFAM" id="SSF53244">
    <property type="entry name" value="MurD-like peptide ligases, peptide-binding domain"/>
    <property type="match status" value="1"/>
</dbReference>
<keyword evidence="7" id="KW-0573">Peptidoglycan synthesis</keyword>
<evidence type="ECO:0000256" key="8">
    <source>
        <dbReference type="SAM" id="MobiDB-lite"/>
    </source>
</evidence>
<dbReference type="AlphaFoldDB" id="A0A9D1TQ72"/>
<comment type="similarity">
    <text evidence="7">Belongs to the MurCDEF family.</text>
</comment>
<comment type="function">
    <text evidence="7">Cell wall formation. Catalyzes the addition of glutamate to the nucleotide precursor UDP-N-acetylmuramoyl-L-alanine (UMA).</text>
</comment>
<dbReference type="SUPFAM" id="SSF53623">
    <property type="entry name" value="MurD-like peptide ligases, catalytic domain"/>
    <property type="match status" value="1"/>
</dbReference>